<evidence type="ECO:0000313" key="1">
    <source>
        <dbReference type="EMBL" id="GIJ64753.1"/>
    </source>
</evidence>
<dbReference type="RefSeq" id="WP_204014125.1">
    <property type="nucleotide sequence ID" value="NZ_BOPG01000127.1"/>
</dbReference>
<accession>A0A8J4E804</accession>
<keyword evidence="2" id="KW-1185">Reference proteome</keyword>
<reference evidence="1" key="1">
    <citation type="submission" date="2021-01" db="EMBL/GenBank/DDBJ databases">
        <title>Whole genome shotgun sequence of Virgisporangium aurantiacum NBRC 16421.</title>
        <authorList>
            <person name="Komaki H."/>
            <person name="Tamura T."/>
        </authorList>
    </citation>
    <scope>NUCLEOTIDE SEQUENCE</scope>
    <source>
        <strain evidence="1">NBRC 16421</strain>
    </source>
</reference>
<dbReference type="AlphaFoldDB" id="A0A8J4E804"/>
<dbReference type="Proteomes" id="UP000612585">
    <property type="component" value="Unassembled WGS sequence"/>
</dbReference>
<name>A0A8J4E804_9ACTN</name>
<protein>
    <submittedName>
        <fullName evidence="1">Uncharacterized protein</fullName>
    </submittedName>
</protein>
<gene>
    <name evidence="1" type="ORF">Vau01_122690</name>
</gene>
<proteinExistence type="predicted"/>
<dbReference type="EMBL" id="BOPG01000127">
    <property type="protein sequence ID" value="GIJ64753.1"/>
    <property type="molecule type" value="Genomic_DNA"/>
</dbReference>
<dbReference type="PROSITE" id="PS51257">
    <property type="entry name" value="PROKAR_LIPOPROTEIN"/>
    <property type="match status" value="1"/>
</dbReference>
<sequence length="55" mass="6129">MRLLTAFLPTGQLLSLFTIACHTVADFERERDYVIGLGVPAEFLPTADHRRNLAA</sequence>
<organism evidence="1 2">
    <name type="scientific">Virgisporangium aurantiacum</name>
    <dbReference type="NCBI Taxonomy" id="175570"/>
    <lineage>
        <taxon>Bacteria</taxon>
        <taxon>Bacillati</taxon>
        <taxon>Actinomycetota</taxon>
        <taxon>Actinomycetes</taxon>
        <taxon>Micromonosporales</taxon>
        <taxon>Micromonosporaceae</taxon>
        <taxon>Virgisporangium</taxon>
    </lineage>
</organism>
<evidence type="ECO:0000313" key="2">
    <source>
        <dbReference type="Proteomes" id="UP000612585"/>
    </source>
</evidence>
<comment type="caution">
    <text evidence="1">The sequence shown here is derived from an EMBL/GenBank/DDBJ whole genome shotgun (WGS) entry which is preliminary data.</text>
</comment>